<gene>
    <name evidence="2" type="ORF">FA09DRAFT_330473</name>
</gene>
<reference evidence="2 3" key="1">
    <citation type="journal article" date="2018" name="Mol. Biol. Evol.">
        <title>Broad Genomic Sampling Reveals a Smut Pathogenic Ancestry of the Fungal Clade Ustilaginomycotina.</title>
        <authorList>
            <person name="Kijpornyongpan T."/>
            <person name="Mondo S.J."/>
            <person name="Barry K."/>
            <person name="Sandor L."/>
            <person name="Lee J."/>
            <person name="Lipzen A."/>
            <person name="Pangilinan J."/>
            <person name="LaButti K."/>
            <person name="Hainaut M."/>
            <person name="Henrissat B."/>
            <person name="Grigoriev I.V."/>
            <person name="Spatafora J.W."/>
            <person name="Aime M.C."/>
        </authorList>
    </citation>
    <scope>NUCLEOTIDE SEQUENCE [LARGE SCALE GENOMIC DNA]</scope>
    <source>
        <strain evidence="2 3">MCA 4186</strain>
    </source>
</reference>
<dbReference type="RefSeq" id="XP_025597584.1">
    <property type="nucleotide sequence ID" value="XM_025742614.1"/>
</dbReference>
<evidence type="ECO:0008006" key="4">
    <source>
        <dbReference type="Google" id="ProtNLM"/>
    </source>
</evidence>
<feature type="compositionally biased region" description="Low complexity" evidence="1">
    <location>
        <begin position="30"/>
        <end position="55"/>
    </location>
</feature>
<organism evidence="2 3">
    <name type="scientific">Tilletiopsis washingtonensis</name>
    <dbReference type="NCBI Taxonomy" id="58919"/>
    <lineage>
        <taxon>Eukaryota</taxon>
        <taxon>Fungi</taxon>
        <taxon>Dikarya</taxon>
        <taxon>Basidiomycota</taxon>
        <taxon>Ustilaginomycotina</taxon>
        <taxon>Exobasidiomycetes</taxon>
        <taxon>Entylomatales</taxon>
        <taxon>Entylomatales incertae sedis</taxon>
        <taxon>Tilletiopsis</taxon>
    </lineage>
</organism>
<feature type="compositionally biased region" description="Low complexity" evidence="1">
    <location>
        <begin position="91"/>
        <end position="119"/>
    </location>
</feature>
<dbReference type="InterPro" id="IPR055304">
    <property type="entry name" value="CHCHD2/10-like"/>
</dbReference>
<feature type="region of interest" description="Disordered" evidence="1">
    <location>
        <begin position="1"/>
        <end position="60"/>
    </location>
</feature>
<keyword evidence="3" id="KW-1185">Reference proteome</keyword>
<dbReference type="STRING" id="58919.A0A316ZAL4"/>
<dbReference type="PANTHER" id="PTHR13523:SF2">
    <property type="entry name" value="COILED-COIL-HELIX-COILED-COIL-HELIX DOMAIN CONTAINING 2, ISOFORM A-RELATED"/>
    <property type="match status" value="1"/>
</dbReference>
<sequence>MPRSSRSSGGGRSAPAGARGAHSMAAPPRQQSAPVPHQQAHQPPAMAQQQQGRAPGMFSQMASTAAGVAVGSTMGHGLSNMLFGGGGSSEAAPVQDAQPQQPQQGSWAQQDYAQNQQNQRMAGNCEAQSKDFLRCLETTNNDMQSCAFYLDQLKACQAAARPY</sequence>
<evidence type="ECO:0000256" key="1">
    <source>
        <dbReference type="SAM" id="MobiDB-lite"/>
    </source>
</evidence>
<dbReference type="GO" id="GO:0007005">
    <property type="term" value="P:mitochondrion organization"/>
    <property type="evidence" value="ECO:0007669"/>
    <property type="project" value="InterPro"/>
</dbReference>
<name>A0A316ZAL4_9BASI</name>
<feature type="region of interest" description="Disordered" evidence="1">
    <location>
        <begin position="76"/>
        <end position="121"/>
    </location>
</feature>
<protein>
    <recommendedName>
        <fullName evidence="4">CHCH domain-containing protein</fullName>
    </recommendedName>
</protein>
<evidence type="ECO:0000313" key="3">
    <source>
        <dbReference type="Proteomes" id="UP000245946"/>
    </source>
</evidence>
<dbReference type="Proteomes" id="UP000245946">
    <property type="component" value="Unassembled WGS sequence"/>
</dbReference>
<dbReference type="PANTHER" id="PTHR13523">
    <property type="entry name" value="COILED-COIL-HELIX-COILED-COIL-HELIX DOMAIN CONTAINING 2/NUR77"/>
    <property type="match status" value="1"/>
</dbReference>
<feature type="compositionally biased region" description="Low complexity" evidence="1">
    <location>
        <begin position="1"/>
        <end position="21"/>
    </location>
</feature>
<dbReference type="OrthoDB" id="1106148at2759"/>
<dbReference type="AlphaFoldDB" id="A0A316ZAL4"/>
<dbReference type="GeneID" id="37270158"/>
<accession>A0A316ZAL4</accession>
<proteinExistence type="predicted"/>
<dbReference type="GO" id="GO:0005634">
    <property type="term" value="C:nucleus"/>
    <property type="evidence" value="ECO:0007669"/>
    <property type="project" value="TreeGrafter"/>
</dbReference>
<evidence type="ECO:0000313" key="2">
    <source>
        <dbReference type="EMBL" id="PWN97305.1"/>
    </source>
</evidence>
<dbReference type="GO" id="GO:0005739">
    <property type="term" value="C:mitochondrion"/>
    <property type="evidence" value="ECO:0007669"/>
    <property type="project" value="TreeGrafter"/>
</dbReference>
<dbReference type="EMBL" id="KZ819295">
    <property type="protein sequence ID" value="PWN97305.1"/>
    <property type="molecule type" value="Genomic_DNA"/>
</dbReference>